<feature type="domain" description="N-acetylmuramoyl-L-alanine amidase" evidence="5">
    <location>
        <begin position="57"/>
        <end position="188"/>
    </location>
</feature>
<dbReference type="InterPro" id="IPR002502">
    <property type="entry name" value="Amidase_domain"/>
</dbReference>
<dbReference type="Gene3D" id="3.40.80.10">
    <property type="entry name" value="Peptidoglycan recognition protein-like"/>
    <property type="match status" value="1"/>
</dbReference>
<comment type="catalytic activity">
    <reaction evidence="1">
        <text>Hydrolyzes the link between N-acetylmuramoyl residues and L-amino acid residues in certain cell-wall glycopeptides.</text>
        <dbReference type="EC" id="3.5.1.28"/>
    </reaction>
</comment>
<dbReference type="InterPro" id="IPR051206">
    <property type="entry name" value="NAMLAA_amidase_2"/>
</dbReference>
<dbReference type="SMART" id="SM00644">
    <property type="entry name" value="Ami_2"/>
    <property type="match status" value="1"/>
</dbReference>
<dbReference type="Proteomes" id="UP001319865">
    <property type="component" value="Chromosome"/>
</dbReference>
<keyword evidence="7" id="KW-1185">Reference proteome</keyword>
<dbReference type="EC" id="3.5.1.28" evidence="2"/>
<dbReference type="SUPFAM" id="SSF55846">
    <property type="entry name" value="N-acetylmuramoyl-L-alanine amidase-like"/>
    <property type="match status" value="1"/>
</dbReference>
<gene>
    <name evidence="6" type="ORF">GENT11_18620</name>
</gene>
<evidence type="ECO:0000313" key="6">
    <source>
        <dbReference type="EMBL" id="BDB53550.1"/>
    </source>
</evidence>
<organism evidence="6 7">
    <name type="scientific">Flavobacterium ammonificans</name>
    <dbReference type="NCBI Taxonomy" id="1751056"/>
    <lineage>
        <taxon>Bacteria</taxon>
        <taxon>Pseudomonadati</taxon>
        <taxon>Bacteroidota</taxon>
        <taxon>Flavobacteriia</taxon>
        <taxon>Flavobacteriales</taxon>
        <taxon>Flavobacteriaceae</taxon>
        <taxon>Flavobacterium</taxon>
    </lineage>
</organism>
<proteinExistence type="predicted"/>
<dbReference type="EMBL" id="AP025183">
    <property type="protein sequence ID" value="BDB53550.1"/>
    <property type="molecule type" value="Genomic_DNA"/>
</dbReference>
<evidence type="ECO:0000256" key="2">
    <source>
        <dbReference type="ARBA" id="ARBA00011901"/>
    </source>
</evidence>
<dbReference type="PANTHER" id="PTHR30417:SF1">
    <property type="entry name" value="N-ACETYLMURAMOYL-L-ALANINE AMIDASE AMID"/>
    <property type="match status" value="1"/>
</dbReference>
<keyword evidence="4" id="KW-0961">Cell wall biogenesis/degradation</keyword>
<protein>
    <recommendedName>
        <fullName evidence="2">N-acetylmuramoyl-L-alanine amidase</fullName>
        <ecNumber evidence="2">3.5.1.28</ecNumber>
    </recommendedName>
</protein>
<dbReference type="PROSITE" id="PS51257">
    <property type="entry name" value="PROKAR_LIPOPROTEIN"/>
    <property type="match status" value="1"/>
</dbReference>
<evidence type="ECO:0000256" key="1">
    <source>
        <dbReference type="ARBA" id="ARBA00001561"/>
    </source>
</evidence>
<name>A0ABM7V1B2_9FLAO</name>
<evidence type="ECO:0000313" key="7">
    <source>
        <dbReference type="Proteomes" id="UP001319865"/>
    </source>
</evidence>
<reference evidence="6 7" key="1">
    <citation type="journal article" date="2022" name="Int. J. Syst. Evol. Microbiol.">
        <title>Flavobacterium ammonificans sp. nov. and Flavobacterium ammoniigenes sp. nov., ammonifying bacteria isolated from surface river water.</title>
        <authorList>
            <person name="Watanabe K."/>
            <person name="Kitamura T."/>
            <person name="Ogata Y."/>
            <person name="Shindo C."/>
            <person name="Suda W."/>
        </authorList>
    </citation>
    <scope>NUCLEOTIDE SEQUENCE [LARGE SCALE GENOMIC DNA]</scope>
    <source>
        <strain evidence="6 7">GENT11</strain>
    </source>
</reference>
<dbReference type="RefSeq" id="WP_229329833.1">
    <property type="nucleotide sequence ID" value="NZ_AP025183.1"/>
</dbReference>
<dbReference type="Pfam" id="PF01510">
    <property type="entry name" value="Amidase_2"/>
    <property type="match status" value="1"/>
</dbReference>
<dbReference type="InterPro" id="IPR036505">
    <property type="entry name" value="Amidase/PGRP_sf"/>
</dbReference>
<dbReference type="PANTHER" id="PTHR30417">
    <property type="entry name" value="N-ACETYLMURAMOYL-L-ALANINE AMIDASE AMID"/>
    <property type="match status" value="1"/>
</dbReference>
<evidence type="ECO:0000256" key="4">
    <source>
        <dbReference type="ARBA" id="ARBA00023316"/>
    </source>
</evidence>
<reference evidence="6 7" key="2">
    <citation type="journal article" date="2022" name="Microorganisms">
        <title>Complete Genome Sequences of Two Flavobacterium ammonificans Strains and a Flavobacterium ammoniigenes Strain of Ammonifying Bacterioplankton Isolated from Surface River Water.</title>
        <authorList>
            <person name="Suda W."/>
            <person name="Ogata Y."/>
            <person name="Shindo C."/>
            <person name="Watanabe K."/>
        </authorList>
    </citation>
    <scope>NUCLEOTIDE SEQUENCE [LARGE SCALE GENOMIC DNA]</scope>
    <source>
        <strain evidence="6 7">GENT11</strain>
    </source>
</reference>
<dbReference type="CDD" id="cd06583">
    <property type="entry name" value="PGRP"/>
    <property type="match status" value="1"/>
</dbReference>
<accession>A0ABM7V1B2</accession>
<evidence type="ECO:0000259" key="5">
    <source>
        <dbReference type="SMART" id="SM00644"/>
    </source>
</evidence>
<evidence type="ECO:0000256" key="3">
    <source>
        <dbReference type="ARBA" id="ARBA00022801"/>
    </source>
</evidence>
<sequence length="267" mass="30522">MKKLFLYSLFFGVLVSCKSNIYRNESDSIRKQFRKVKKTIFHKESVPLSNGKNPEWINTVNFNLRKPNFIILHHTAQDSLEQTIRTFTLSRTQVSAHYVISDDGKVVQMLNDYLRAWHGGNAIWGKNTDINSASIGIELDNNGSEPFSEEQISSLIALLTRLKKEYNIPTPNIIAHSDIAPSRKSDPSAFFPWKRLSELGFGIWPDAAIENAPENFDAILALRIIGYDTRNLSAAIRAFKLHYIQNEVDDVLNEKTINTIYSIYKKQ</sequence>
<keyword evidence="3" id="KW-0378">Hydrolase</keyword>